<feature type="signal peptide" evidence="1">
    <location>
        <begin position="1"/>
        <end position="28"/>
    </location>
</feature>
<proteinExistence type="predicted"/>
<comment type="caution">
    <text evidence="2">The sequence shown here is derived from an EMBL/GenBank/DDBJ whole genome shotgun (WGS) entry which is preliminary data.</text>
</comment>
<evidence type="ECO:0000313" key="2">
    <source>
        <dbReference type="EMBL" id="GBP11417.1"/>
    </source>
</evidence>
<keyword evidence="3" id="KW-1185">Reference proteome</keyword>
<dbReference type="EMBL" id="BGZK01000046">
    <property type="protein sequence ID" value="GBP11417.1"/>
    <property type="molecule type" value="Genomic_DNA"/>
</dbReference>
<feature type="chain" id="PRO_5020026706" description="Secreted protein" evidence="1">
    <location>
        <begin position="29"/>
        <end position="106"/>
    </location>
</feature>
<accession>A0A4C1TDE4</accession>
<dbReference type="AlphaFoldDB" id="A0A4C1TDE4"/>
<protein>
    <recommendedName>
        <fullName evidence="4">Secreted protein</fullName>
    </recommendedName>
</protein>
<sequence length="106" mass="11583">MIALGLRIPMSDSAYSLMLLLLVCLSSSAVLCCAVGSATGAQAQGVDSGGRKIGQTRQNYYFFGLLHINSHYAPSARVQTFFHQFILKRNLYYATFLIQNSTVPST</sequence>
<evidence type="ECO:0008006" key="4">
    <source>
        <dbReference type="Google" id="ProtNLM"/>
    </source>
</evidence>
<name>A0A4C1TDE4_EUMVA</name>
<gene>
    <name evidence="2" type="ORF">EVAR_92924_1</name>
</gene>
<evidence type="ECO:0000256" key="1">
    <source>
        <dbReference type="SAM" id="SignalP"/>
    </source>
</evidence>
<organism evidence="2 3">
    <name type="scientific">Eumeta variegata</name>
    <name type="common">Bagworm moth</name>
    <name type="synonym">Eumeta japonica</name>
    <dbReference type="NCBI Taxonomy" id="151549"/>
    <lineage>
        <taxon>Eukaryota</taxon>
        <taxon>Metazoa</taxon>
        <taxon>Ecdysozoa</taxon>
        <taxon>Arthropoda</taxon>
        <taxon>Hexapoda</taxon>
        <taxon>Insecta</taxon>
        <taxon>Pterygota</taxon>
        <taxon>Neoptera</taxon>
        <taxon>Endopterygota</taxon>
        <taxon>Lepidoptera</taxon>
        <taxon>Glossata</taxon>
        <taxon>Ditrysia</taxon>
        <taxon>Tineoidea</taxon>
        <taxon>Psychidae</taxon>
        <taxon>Oiketicinae</taxon>
        <taxon>Eumeta</taxon>
    </lineage>
</organism>
<evidence type="ECO:0000313" key="3">
    <source>
        <dbReference type="Proteomes" id="UP000299102"/>
    </source>
</evidence>
<dbReference type="Proteomes" id="UP000299102">
    <property type="component" value="Unassembled WGS sequence"/>
</dbReference>
<reference evidence="2 3" key="1">
    <citation type="journal article" date="2019" name="Commun. Biol.">
        <title>The bagworm genome reveals a unique fibroin gene that provides high tensile strength.</title>
        <authorList>
            <person name="Kono N."/>
            <person name="Nakamura H."/>
            <person name="Ohtoshi R."/>
            <person name="Tomita M."/>
            <person name="Numata K."/>
            <person name="Arakawa K."/>
        </authorList>
    </citation>
    <scope>NUCLEOTIDE SEQUENCE [LARGE SCALE GENOMIC DNA]</scope>
</reference>
<keyword evidence="1" id="KW-0732">Signal</keyword>